<dbReference type="InterPro" id="IPR019999">
    <property type="entry name" value="Anth_synth_I-like"/>
</dbReference>
<comment type="caution">
    <text evidence="12">The sequence shown here is derived from an EMBL/GenBank/DDBJ whole genome shotgun (WGS) entry which is preliminary data.</text>
</comment>
<dbReference type="Proteomes" id="UP000433945">
    <property type="component" value="Unassembled WGS sequence"/>
</dbReference>
<protein>
    <recommendedName>
        <fullName evidence="3">Anthranilate synthase component 1</fullName>
    </recommendedName>
</protein>
<dbReference type="Pfam" id="PF04715">
    <property type="entry name" value="Anth_synt_I_N"/>
    <property type="match status" value="1"/>
</dbReference>
<keyword evidence="9" id="KW-0175">Coiled coil</keyword>
<evidence type="ECO:0000256" key="6">
    <source>
        <dbReference type="ARBA" id="ARBA00023239"/>
    </source>
</evidence>
<evidence type="ECO:0000259" key="11">
    <source>
        <dbReference type="Pfam" id="PF04715"/>
    </source>
</evidence>
<evidence type="ECO:0000256" key="2">
    <source>
        <dbReference type="ARBA" id="ARBA00011575"/>
    </source>
</evidence>
<feature type="domain" description="Chorismate-utilising enzyme C-terminal" evidence="10">
    <location>
        <begin position="195"/>
        <end position="446"/>
    </location>
</feature>
<dbReference type="Pfam" id="PF00425">
    <property type="entry name" value="Chorismate_bind"/>
    <property type="match status" value="1"/>
</dbReference>
<dbReference type="PANTHER" id="PTHR11236">
    <property type="entry name" value="AMINOBENZOATE/ANTHRANILATE SYNTHASE"/>
    <property type="match status" value="1"/>
</dbReference>
<evidence type="ECO:0000313" key="13">
    <source>
        <dbReference type="Proteomes" id="UP000433945"/>
    </source>
</evidence>
<comment type="subunit">
    <text evidence="2">Heterotetramer consisting of two non-identical subunits: a beta subunit (TrpG) and a large alpha subunit (TrpE).</text>
</comment>
<comment type="catalytic activity">
    <reaction evidence="8">
        <text>chorismate + L-glutamine = anthranilate + pyruvate + L-glutamate + H(+)</text>
        <dbReference type="Rhea" id="RHEA:21732"/>
        <dbReference type="ChEBI" id="CHEBI:15361"/>
        <dbReference type="ChEBI" id="CHEBI:15378"/>
        <dbReference type="ChEBI" id="CHEBI:16567"/>
        <dbReference type="ChEBI" id="CHEBI:29748"/>
        <dbReference type="ChEBI" id="CHEBI:29985"/>
        <dbReference type="ChEBI" id="CHEBI:58359"/>
        <dbReference type="EC" id="4.1.3.27"/>
    </reaction>
</comment>
<sequence>MNTKKMYSSYKKISSDTLTPIQVYLRVRDSFEKPLLLENSEILNRKHGYSYICLNPLSSIQIEDKAFYIDNEKVDSNQSITDFISNYIKSFSVEKFNFPFTSNGLFGYTGYDTIQYAEDIKLSKSGENLPTLFYAIYQYVLVFDHQYDELYIFSHHTEQKTAESNLDNISSHIVNKPANVYDFYTIGTEETEIDDKSFKDMVSTAKKHCLRGDVFQMVLSRKFTQHFNGDEFNVYRALRSINPSPYLFYLDYGSFKLFGSSPESQIIVKDNKLTVHPIAGTVKRSGDETEDLLAAERLKNDPKENAEHVMLVDLARNDLSKNATGVTVNYYKELHSYSHVIHMVSEVSGELREKHQAYNALLDAFPAGTLSGAPKHKAMQLIHKYETSGRSFYGGSVGYIDFNNQTQHAIIIRSVLSKNNILHYQAGAGIVHSSSEEGELQEVNNKINALRKAIQNANSNNNLKMINKTEDETVANFR</sequence>
<dbReference type="GO" id="GO:0000162">
    <property type="term" value="P:L-tryptophan biosynthetic process"/>
    <property type="evidence" value="ECO:0007669"/>
    <property type="project" value="TreeGrafter"/>
</dbReference>
<keyword evidence="13" id="KW-1185">Reference proteome</keyword>
<dbReference type="Gene3D" id="3.60.120.10">
    <property type="entry name" value="Anthranilate synthase"/>
    <property type="match status" value="1"/>
</dbReference>
<evidence type="ECO:0000256" key="3">
    <source>
        <dbReference type="ARBA" id="ARBA00020653"/>
    </source>
</evidence>
<comment type="function">
    <text evidence="7">Part of a heterotetrameric complex that catalyzes the two-step biosynthesis of anthranilate, an intermediate in the biosynthesis of L-tryptophan. In the first step, the glutamine-binding beta subunit (TrpG) of anthranilate synthase (AS) provides the glutamine amidotransferase activity which generates ammonia as a substrate that, along with chorismate, is used in the second step, catalyzed by the large alpha subunit of AS (TrpE) to produce anthranilate. In the absence of TrpG, TrpE can synthesize anthranilate directly from chorismate and high concentrations of ammonia.</text>
</comment>
<feature type="coiled-coil region" evidence="9">
    <location>
        <begin position="433"/>
        <end position="460"/>
    </location>
</feature>
<keyword evidence="4" id="KW-0479">Metal-binding</keyword>
<gene>
    <name evidence="12" type="ORF">GN157_11775</name>
</gene>
<evidence type="ECO:0000256" key="5">
    <source>
        <dbReference type="ARBA" id="ARBA00022842"/>
    </source>
</evidence>
<dbReference type="InterPro" id="IPR015890">
    <property type="entry name" value="Chorismate_C"/>
</dbReference>
<keyword evidence="6" id="KW-0456">Lyase</keyword>
<dbReference type="RefSeq" id="WP_157483588.1">
    <property type="nucleotide sequence ID" value="NZ_WOWP01000045.1"/>
</dbReference>
<evidence type="ECO:0000256" key="1">
    <source>
        <dbReference type="ARBA" id="ARBA00001946"/>
    </source>
</evidence>
<evidence type="ECO:0000256" key="8">
    <source>
        <dbReference type="ARBA" id="ARBA00047683"/>
    </source>
</evidence>
<evidence type="ECO:0000256" key="4">
    <source>
        <dbReference type="ARBA" id="ARBA00022723"/>
    </source>
</evidence>
<proteinExistence type="predicted"/>
<organism evidence="12 13">
    <name type="scientific">Flavobacterium rakeshii</name>
    <dbReference type="NCBI Taxonomy" id="1038845"/>
    <lineage>
        <taxon>Bacteria</taxon>
        <taxon>Pseudomonadati</taxon>
        <taxon>Bacteroidota</taxon>
        <taxon>Flavobacteriia</taxon>
        <taxon>Flavobacteriales</taxon>
        <taxon>Flavobacteriaceae</taxon>
        <taxon>Flavobacterium</taxon>
    </lineage>
</organism>
<dbReference type="SUPFAM" id="SSF56322">
    <property type="entry name" value="ADC synthase"/>
    <property type="match status" value="1"/>
</dbReference>
<evidence type="ECO:0000256" key="9">
    <source>
        <dbReference type="SAM" id="Coils"/>
    </source>
</evidence>
<dbReference type="OrthoDB" id="9803598at2"/>
<dbReference type="EMBL" id="WOWP01000045">
    <property type="protein sequence ID" value="MUV04387.1"/>
    <property type="molecule type" value="Genomic_DNA"/>
</dbReference>
<dbReference type="PANTHER" id="PTHR11236:SF48">
    <property type="entry name" value="ISOCHORISMATE SYNTHASE MENF"/>
    <property type="match status" value="1"/>
</dbReference>
<dbReference type="GO" id="GO:0046872">
    <property type="term" value="F:metal ion binding"/>
    <property type="evidence" value="ECO:0007669"/>
    <property type="project" value="UniProtKB-KW"/>
</dbReference>
<name>A0A6N8HF94_9FLAO</name>
<evidence type="ECO:0000259" key="10">
    <source>
        <dbReference type="Pfam" id="PF00425"/>
    </source>
</evidence>
<dbReference type="InterPro" id="IPR006805">
    <property type="entry name" value="Anth_synth_I_N"/>
</dbReference>
<accession>A0A6N8HF94</accession>
<keyword evidence="5" id="KW-0460">Magnesium</keyword>
<dbReference type="GO" id="GO:0004049">
    <property type="term" value="F:anthranilate synthase activity"/>
    <property type="evidence" value="ECO:0007669"/>
    <property type="project" value="UniProtKB-EC"/>
</dbReference>
<dbReference type="InterPro" id="IPR005801">
    <property type="entry name" value="ADC_synthase"/>
</dbReference>
<feature type="domain" description="Anthranilate synthase component I N-terminal" evidence="11">
    <location>
        <begin position="16"/>
        <end position="152"/>
    </location>
</feature>
<evidence type="ECO:0000256" key="7">
    <source>
        <dbReference type="ARBA" id="ARBA00025634"/>
    </source>
</evidence>
<reference evidence="12 13" key="1">
    <citation type="submission" date="2019-12" db="EMBL/GenBank/DDBJ databases">
        <authorList>
            <person name="Sun J.-Q."/>
        </authorList>
    </citation>
    <scope>NUCLEOTIDE SEQUENCE [LARGE SCALE GENOMIC DNA]</scope>
    <source>
        <strain evidence="12 13">JCM 17928</strain>
    </source>
</reference>
<dbReference type="PRINTS" id="PR00095">
    <property type="entry name" value="ANTSNTHASEI"/>
</dbReference>
<evidence type="ECO:0000313" key="12">
    <source>
        <dbReference type="EMBL" id="MUV04387.1"/>
    </source>
</evidence>
<dbReference type="AlphaFoldDB" id="A0A6N8HF94"/>
<comment type="cofactor">
    <cofactor evidence="1">
        <name>Mg(2+)</name>
        <dbReference type="ChEBI" id="CHEBI:18420"/>
    </cofactor>
</comment>